<dbReference type="PANTHER" id="PTHR35091:SF2">
    <property type="entry name" value="FLAGELLAR PROTEIN FLIL"/>
    <property type="match status" value="1"/>
</dbReference>
<evidence type="ECO:0000256" key="10">
    <source>
        <dbReference type="RuleBase" id="RU364125"/>
    </source>
</evidence>
<keyword evidence="4 10" id="KW-1003">Cell membrane</keyword>
<feature type="compositionally biased region" description="Basic and acidic residues" evidence="11">
    <location>
        <begin position="65"/>
        <end position="102"/>
    </location>
</feature>
<dbReference type="OrthoDB" id="9799777at2"/>
<name>A0A7C9IL67_9BACT</name>
<evidence type="ECO:0000313" key="13">
    <source>
        <dbReference type="Proteomes" id="UP000482487"/>
    </source>
</evidence>
<dbReference type="RefSeq" id="WP_160959597.1">
    <property type="nucleotide sequence ID" value="NZ_WVUD01000007.1"/>
</dbReference>
<evidence type="ECO:0000256" key="2">
    <source>
        <dbReference type="ARBA" id="ARBA00004162"/>
    </source>
</evidence>
<evidence type="ECO:0000256" key="3">
    <source>
        <dbReference type="ARBA" id="ARBA00008281"/>
    </source>
</evidence>
<keyword evidence="5 10" id="KW-0145">Chemotaxis</keyword>
<evidence type="ECO:0000256" key="9">
    <source>
        <dbReference type="ARBA" id="ARBA00023136"/>
    </source>
</evidence>
<organism evidence="12 13">
    <name type="scientific">Solidesulfovibrio aerotolerans</name>
    <dbReference type="NCBI Taxonomy" id="295255"/>
    <lineage>
        <taxon>Bacteria</taxon>
        <taxon>Pseudomonadati</taxon>
        <taxon>Thermodesulfobacteriota</taxon>
        <taxon>Desulfovibrionia</taxon>
        <taxon>Desulfovibrionales</taxon>
        <taxon>Desulfovibrionaceae</taxon>
        <taxon>Solidesulfovibrio</taxon>
    </lineage>
</organism>
<keyword evidence="12" id="KW-0282">Flagellum</keyword>
<keyword evidence="9 10" id="KW-0472">Membrane</keyword>
<evidence type="ECO:0000313" key="12">
    <source>
        <dbReference type="EMBL" id="MYL82746.1"/>
    </source>
</evidence>
<evidence type="ECO:0000256" key="1">
    <source>
        <dbReference type="ARBA" id="ARBA00002254"/>
    </source>
</evidence>
<dbReference type="GO" id="GO:0005886">
    <property type="term" value="C:plasma membrane"/>
    <property type="evidence" value="ECO:0007669"/>
    <property type="project" value="UniProtKB-SubCell"/>
</dbReference>
<comment type="caution">
    <text evidence="12">The sequence shown here is derived from an EMBL/GenBank/DDBJ whole genome shotgun (WGS) entry which is preliminary data.</text>
</comment>
<dbReference type="AlphaFoldDB" id="A0A7C9IL67"/>
<feature type="region of interest" description="Disordered" evidence="11">
    <location>
        <begin position="57"/>
        <end position="103"/>
    </location>
</feature>
<dbReference type="EMBL" id="WVUD01000007">
    <property type="protein sequence ID" value="MYL82746.1"/>
    <property type="molecule type" value="Genomic_DNA"/>
</dbReference>
<dbReference type="Proteomes" id="UP000482487">
    <property type="component" value="Unassembled WGS sequence"/>
</dbReference>
<dbReference type="GO" id="GO:0071978">
    <property type="term" value="P:bacterial-type flagellum-dependent swarming motility"/>
    <property type="evidence" value="ECO:0007669"/>
    <property type="project" value="TreeGrafter"/>
</dbReference>
<proteinExistence type="inferred from homology"/>
<comment type="function">
    <text evidence="1 10">Controls the rotational direction of flagella during chemotaxis.</text>
</comment>
<dbReference type="Pfam" id="PF03748">
    <property type="entry name" value="FliL"/>
    <property type="match status" value="1"/>
</dbReference>
<keyword evidence="12" id="KW-0969">Cilium</keyword>
<dbReference type="InterPro" id="IPR005503">
    <property type="entry name" value="FliL"/>
</dbReference>
<evidence type="ECO:0000256" key="4">
    <source>
        <dbReference type="ARBA" id="ARBA00022475"/>
    </source>
</evidence>
<keyword evidence="7 10" id="KW-0283">Flagellar rotation</keyword>
<keyword evidence="8 10" id="KW-1133">Transmembrane helix</keyword>
<protein>
    <recommendedName>
        <fullName evidence="10">Flagellar protein FliL</fullName>
    </recommendedName>
</protein>
<keyword evidence="13" id="KW-1185">Reference proteome</keyword>
<gene>
    <name evidence="12" type="ORF">GTA51_06295</name>
</gene>
<dbReference type="PANTHER" id="PTHR35091">
    <property type="entry name" value="FLAGELLAR PROTEIN FLIL"/>
    <property type="match status" value="1"/>
</dbReference>
<evidence type="ECO:0000256" key="8">
    <source>
        <dbReference type="ARBA" id="ARBA00022989"/>
    </source>
</evidence>
<comment type="similarity">
    <text evidence="3 10">Belongs to the FliL family.</text>
</comment>
<keyword evidence="12" id="KW-0966">Cell projection</keyword>
<evidence type="ECO:0000256" key="6">
    <source>
        <dbReference type="ARBA" id="ARBA00022692"/>
    </source>
</evidence>
<keyword evidence="6 10" id="KW-0812">Transmembrane</keyword>
<reference evidence="12 13" key="1">
    <citation type="submission" date="2020-01" db="EMBL/GenBank/DDBJ databases">
        <title>Genome sequence of Desulfovibrio aerotolerans DSM 16695(T).</title>
        <authorList>
            <person name="Karnachuk O."/>
            <person name="Avakyan M."/>
            <person name="Mardanov A."/>
            <person name="Kadnikov V."/>
            <person name="Ravin N."/>
        </authorList>
    </citation>
    <scope>NUCLEOTIDE SEQUENCE [LARGE SCALE GENOMIC DNA]</scope>
    <source>
        <strain evidence="12 13">DSM 16695</strain>
    </source>
</reference>
<dbReference type="GO" id="GO:0006935">
    <property type="term" value="P:chemotaxis"/>
    <property type="evidence" value="ECO:0007669"/>
    <property type="project" value="UniProtKB-KW"/>
</dbReference>
<sequence>MAKATEETEPAEGKKKKSSLIKYIVLVVLLLVLGGGGYFAYITFFAKPPVTAPAAEGAAPAEGAAKPEETHAAKPEEKKAEGGHGEAKSDAKGGHGGGKDKAPSNNVALPAFVVNLADGNARRYLKVVLEVEMTGNPELLEGNQAKIRDALLMLLSSKTSQDIASLEGKILLRKEIVDRLNQAIGQPKVSRVYFTDFVIQ</sequence>
<evidence type="ECO:0000256" key="5">
    <source>
        <dbReference type="ARBA" id="ARBA00022500"/>
    </source>
</evidence>
<dbReference type="GO" id="GO:0009425">
    <property type="term" value="C:bacterial-type flagellum basal body"/>
    <property type="evidence" value="ECO:0007669"/>
    <property type="project" value="InterPro"/>
</dbReference>
<evidence type="ECO:0000256" key="7">
    <source>
        <dbReference type="ARBA" id="ARBA00022779"/>
    </source>
</evidence>
<feature type="transmembrane region" description="Helical" evidence="10">
    <location>
        <begin position="20"/>
        <end position="41"/>
    </location>
</feature>
<comment type="subcellular location">
    <subcellularLocation>
        <location evidence="2">Cell membrane</location>
        <topology evidence="2">Single-pass membrane protein</topology>
    </subcellularLocation>
</comment>
<evidence type="ECO:0000256" key="11">
    <source>
        <dbReference type="SAM" id="MobiDB-lite"/>
    </source>
</evidence>
<accession>A0A7C9IL67</accession>